<name>A0A6J8D943_MYTCO</name>
<sequence length="212" mass="25337">MWEEGSLFLLWIESDNCNTWKHKKCTDLTTAQYHKLQKKETHEQQPETPEKTYDQQPETHHQQTESQEEPHCQRPETPEKTHEQQFEFLEKDTEICYNKLQKVYVRITTIRKNKDGIQNQLFATPTQQAYAKYMRGVDRLDQMTRVAKEKKSMRWYRKIEFKLQAISICNSYVTNGYISDHEIPNKRKRDLLSFKLELANGLIGDFSCLQKT</sequence>
<feature type="region of interest" description="Disordered" evidence="1">
    <location>
        <begin position="36"/>
        <end position="84"/>
    </location>
</feature>
<evidence type="ECO:0000313" key="3">
    <source>
        <dbReference type="Proteomes" id="UP000507470"/>
    </source>
</evidence>
<dbReference type="EMBL" id="CACVKT020006798">
    <property type="protein sequence ID" value="CAC5403620.1"/>
    <property type="molecule type" value="Genomic_DNA"/>
</dbReference>
<dbReference type="Proteomes" id="UP000507470">
    <property type="component" value="Unassembled WGS sequence"/>
</dbReference>
<evidence type="ECO:0008006" key="4">
    <source>
        <dbReference type="Google" id="ProtNLM"/>
    </source>
</evidence>
<accession>A0A6J8D943</accession>
<evidence type="ECO:0000313" key="2">
    <source>
        <dbReference type="EMBL" id="CAC5403620.1"/>
    </source>
</evidence>
<evidence type="ECO:0000256" key="1">
    <source>
        <dbReference type="SAM" id="MobiDB-lite"/>
    </source>
</evidence>
<proteinExistence type="predicted"/>
<organism evidence="2 3">
    <name type="scientific">Mytilus coruscus</name>
    <name type="common">Sea mussel</name>
    <dbReference type="NCBI Taxonomy" id="42192"/>
    <lineage>
        <taxon>Eukaryota</taxon>
        <taxon>Metazoa</taxon>
        <taxon>Spiralia</taxon>
        <taxon>Lophotrochozoa</taxon>
        <taxon>Mollusca</taxon>
        <taxon>Bivalvia</taxon>
        <taxon>Autobranchia</taxon>
        <taxon>Pteriomorphia</taxon>
        <taxon>Mytilida</taxon>
        <taxon>Mytiloidea</taxon>
        <taxon>Mytilidae</taxon>
        <taxon>Mytilinae</taxon>
        <taxon>Mytilus</taxon>
    </lineage>
</organism>
<reference evidence="2 3" key="1">
    <citation type="submission" date="2020-06" db="EMBL/GenBank/DDBJ databases">
        <authorList>
            <person name="Li R."/>
            <person name="Bekaert M."/>
        </authorList>
    </citation>
    <scope>NUCLEOTIDE SEQUENCE [LARGE SCALE GENOMIC DNA]</scope>
    <source>
        <strain evidence="3">wild</strain>
    </source>
</reference>
<protein>
    <recommendedName>
        <fullName evidence="4">PiggyBac transposable element-derived protein domain-containing protein</fullName>
    </recommendedName>
</protein>
<dbReference type="AlphaFoldDB" id="A0A6J8D943"/>
<feature type="compositionally biased region" description="Basic and acidic residues" evidence="1">
    <location>
        <begin position="38"/>
        <end position="84"/>
    </location>
</feature>
<gene>
    <name evidence="2" type="ORF">MCOR_37496</name>
</gene>
<keyword evidence="3" id="KW-1185">Reference proteome</keyword>
<dbReference type="OrthoDB" id="6141774at2759"/>